<evidence type="ECO:0000256" key="5">
    <source>
        <dbReference type="ARBA" id="ARBA00022490"/>
    </source>
</evidence>
<comment type="subcellular location">
    <subcellularLocation>
        <location evidence="2 9">Cytoplasm</location>
    </subcellularLocation>
</comment>
<dbReference type="SUPFAM" id="SSF53335">
    <property type="entry name" value="S-adenosyl-L-methionine-dependent methyltransferases"/>
    <property type="match status" value="1"/>
</dbReference>
<keyword evidence="8 9" id="KW-0949">S-adenosyl-L-methionine</keyword>
<proteinExistence type="inferred from homology"/>
<dbReference type="InterPro" id="IPR029063">
    <property type="entry name" value="SAM-dependent_MTases_sf"/>
</dbReference>
<comment type="caution">
    <text evidence="10">The sequence shown here is derived from an EMBL/GenBank/DDBJ whole genome shotgun (WGS) entry which is preliminary data.</text>
</comment>
<protein>
    <recommendedName>
        <fullName evidence="4 9">Thiopurine S-methyltransferase</fullName>
        <ecNumber evidence="4 9">2.1.1.67</ecNumber>
    </recommendedName>
    <alternativeName>
        <fullName evidence="9">Thiopurine methyltransferase</fullName>
    </alternativeName>
</protein>
<evidence type="ECO:0000256" key="2">
    <source>
        <dbReference type="ARBA" id="ARBA00004496"/>
    </source>
</evidence>
<evidence type="ECO:0000256" key="4">
    <source>
        <dbReference type="ARBA" id="ARBA00011905"/>
    </source>
</evidence>
<evidence type="ECO:0000256" key="8">
    <source>
        <dbReference type="ARBA" id="ARBA00022691"/>
    </source>
</evidence>
<feature type="binding site" evidence="9">
    <location>
        <position position="11"/>
    </location>
    <ligand>
        <name>S-adenosyl-L-methionine</name>
        <dbReference type="ChEBI" id="CHEBI:59789"/>
    </ligand>
</feature>
<dbReference type="InterPro" id="IPR008854">
    <property type="entry name" value="TPMT"/>
</dbReference>
<evidence type="ECO:0000256" key="6">
    <source>
        <dbReference type="ARBA" id="ARBA00022603"/>
    </source>
</evidence>
<dbReference type="Proteomes" id="UP000779070">
    <property type="component" value="Unassembled WGS sequence"/>
</dbReference>
<comment type="similarity">
    <text evidence="3 9">Belongs to the class I-like SAM-binding methyltransferase superfamily. TPMT family.</text>
</comment>
<dbReference type="GO" id="GO:0008119">
    <property type="term" value="F:thiopurine S-methyltransferase activity"/>
    <property type="evidence" value="ECO:0007669"/>
    <property type="project" value="UniProtKB-EC"/>
</dbReference>
<dbReference type="RefSeq" id="WP_206369790.1">
    <property type="nucleotide sequence ID" value="NZ_CAWPTM010000011.1"/>
</dbReference>
<keyword evidence="6 9" id="KW-0489">Methyltransferase</keyword>
<evidence type="ECO:0000256" key="9">
    <source>
        <dbReference type="HAMAP-Rule" id="MF_00812"/>
    </source>
</evidence>
<keyword evidence="5 9" id="KW-0963">Cytoplasm</keyword>
<feature type="binding site" evidence="9">
    <location>
        <position position="67"/>
    </location>
    <ligand>
        <name>S-adenosyl-L-methionine</name>
        <dbReference type="ChEBI" id="CHEBI:59789"/>
    </ligand>
</feature>
<comment type="catalytic activity">
    <reaction evidence="1 9">
        <text>S-adenosyl-L-methionine + a thiopurine = S-adenosyl-L-homocysteine + a thiopurine S-methylether.</text>
        <dbReference type="EC" id="2.1.1.67"/>
    </reaction>
</comment>
<dbReference type="PANTHER" id="PTHR10259">
    <property type="entry name" value="THIOPURINE S-METHYLTRANSFERASE"/>
    <property type="match status" value="1"/>
</dbReference>
<dbReference type="Gene3D" id="3.40.50.150">
    <property type="entry name" value="Vaccinia Virus protein VP39"/>
    <property type="match status" value="1"/>
</dbReference>
<dbReference type="EC" id="2.1.1.67" evidence="4 9"/>
<dbReference type="PROSITE" id="PS51585">
    <property type="entry name" value="SAM_MT_TPMT"/>
    <property type="match status" value="1"/>
</dbReference>
<dbReference type="Pfam" id="PF05724">
    <property type="entry name" value="TPMT"/>
    <property type="match status" value="1"/>
</dbReference>
<gene>
    <name evidence="9" type="primary">tpm</name>
    <name evidence="10" type="ORF">JYA62_09485</name>
</gene>
<evidence type="ECO:0000313" key="11">
    <source>
        <dbReference type="Proteomes" id="UP000779070"/>
    </source>
</evidence>
<feature type="binding site" evidence="9">
    <location>
        <position position="122"/>
    </location>
    <ligand>
        <name>S-adenosyl-L-methionine</name>
        <dbReference type="ChEBI" id="CHEBI:59789"/>
    </ligand>
</feature>
<dbReference type="GO" id="GO:0032259">
    <property type="term" value="P:methylation"/>
    <property type="evidence" value="ECO:0007669"/>
    <property type="project" value="UniProtKB-KW"/>
</dbReference>
<dbReference type="HAMAP" id="MF_00812">
    <property type="entry name" value="Thiopur_methtran"/>
    <property type="match status" value="1"/>
</dbReference>
<feature type="binding site" evidence="9">
    <location>
        <position position="46"/>
    </location>
    <ligand>
        <name>S-adenosyl-L-methionine</name>
        <dbReference type="ChEBI" id="CHEBI:59789"/>
    </ligand>
</feature>
<reference evidence="10 11" key="1">
    <citation type="submission" date="2021-02" db="EMBL/GenBank/DDBJ databases">
        <title>Draft Genome Sequences of 5 Vibrio neptunius Strains Isolated From of Bivalve Hatcheries.</title>
        <authorList>
            <person name="Galvis F."/>
            <person name="Barja J.L."/>
            <person name="Lemos M.L."/>
            <person name="Balado M."/>
        </authorList>
    </citation>
    <scope>NUCLEOTIDE SEQUENCE [LARGE SCALE GENOMIC DNA]</scope>
    <source>
        <strain evidence="10 11">PP-145.98</strain>
    </source>
</reference>
<dbReference type="EMBL" id="JAFHLB010000010">
    <property type="protein sequence ID" value="MBN3577905.1"/>
    <property type="molecule type" value="Genomic_DNA"/>
</dbReference>
<dbReference type="PANTHER" id="PTHR10259:SF11">
    <property type="entry name" value="THIOPURINE S-METHYLTRANSFERASE"/>
    <property type="match status" value="1"/>
</dbReference>
<evidence type="ECO:0000256" key="3">
    <source>
        <dbReference type="ARBA" id="ARBA00008145"/>
    </source>
</evidence>
<dbReference type="InterPro" id="IPR022474">
    <property type="entry name" value="Thiopur_S-MeTfrase_Se/Te_detox"/>
</dbReference>
<name>A0ABS3A1K8_9VIBR</name>
<dbReference type="PIRSF" id="PIRSF023956">
    <property type="entry name" value="Thiopurine_S-methyltransferase"/>
    <property type="match status" value="1"/>
</dbReference>
<accession>A0ABS3A1K8</accession>
<dbReference type="InterPro" id="IPR025835">
    <property type="entry name" value="Thiopurine_S-MeTrfase"/>
</dbReference>
<dbReference type="NCBIfam" id="NF009732">
    <property type="entry name" value="PRK13255.1"/>
    <property type="match status" value="1"/>
</dbReference>
<keyword evidence="7 9" id="KW-0808">Transferase</keyword>
<sequence>MKDPEFWHSKWASNQIGFHREDVNPLLVQYWSETKPSREDKVFVPLCGKTEDLVWLATKHDDVQGVELSKIAVRSFFSEHFYTPTVTSISGQHELYQFDELSIYNGDIFTAPVQPVEIVYDRAALVALPEEMRTDYAQRIKSLLKPGGRILLVTLDYSQAEMAGPPFSVAESEVRQLFSEYKISKLYRDDADEKHPKIAKKGLSHFAEEVYLIESE</sequence>
<keyword evidence="11" id="KW-1185">Reference proteome</keyword>
<organism evidence="10 11">
    <name type="scientific">Vibrio neptunius</name>
    <dbReference type="NCBI Taxonomy" id="170651"/>
    <lineage>
        <taxon>Bacteria</taxon>
        <taxon>Pseudomonadati</taxon>
        <taxon>Pseudomonadota</taxon>
        <taxon>Gammaproteobacteria</taxon>
        <taxon>Vibrionales</taxon>
        <taxon>Vibrionaceae</taxon>
        <taxon>Vibrio</taxon>
    </lineage>
</organism>
<evidence type="ECO:0000256" key="7">
    <source>
        <dbReference type="ARBA" id="ARBA00022679"/>
    </source>
</evidence>
<dbReference type="NCBIfam" id="TIGR03840">
    <property type="entry name" value="TMPT_Se_Te"/>
    <property type="match status" value="1"/>
</dbReference>
<evidence type="ECO:0000256" key="1">
    <source>
        <dbReference type="ARBA" id="ARBA00000903"/>
    </source>
</evidence>
<evidence type="ECO:0000313" key="10">
    <source>
        <dbReference type="EMBL" id="MBN3577905.1"/>
    </source>
</evidence>